<dbReference type="KEGG" id="llo:LLO_1685"/>
<name>D3HT19_LEGLN</name>
<proteinExistence type="predicted"/>
<dbReference type="RefSeq" id="WP_003637108.1">
    <property type="nucleotide sequence ID" value="NC_013861.1"/>
</dbReference>
<dbReference type="OrthoDB" id="5653264at2"/>
<evidence type="ECO:0000313" key="2">
    <source>
        <dbReference type="Proteomes" id="UP000001060"/>
    </source>
</evidence>
<sequence length="63" mass="6850">MNGIGVDNHESNLKKSFAIKEENEVNPACVSIGIDELNPTTLFVAKQKKSEHLCLNGIGIDKP</sequence>
<protein>
    <submittedName>
        <fullName evidence="1">Uncharacterized protein</fullName>
    </submittedName>
</protein>
<dbReference type="AlphaFoldDB" id="D3HT19"/>
<gene>
    <name evidence="1" type="ordered locus">LLO_1685</name>
</gene>
<dbReference type="Proteomes" id="UP000001060">
    <property type="component" value="Chromosome"/>
</dbReference>
<reference evidence="1 2" key="1">
    <citation type="journal article" date="2010" name="PLoS Genet.">
        <title>Analysis of the Legionella longbeachae genome and transcriptome uncovers unique strategies to cause Legionnaires' disease.</title>
        <authorList>
            <person name="Cazalet C."/>
            <person name="Gomez-Valero L."/>
            <person name="Rusniok C."/>
            <person name="Lomma M."/>
            <person name="Dervins-Ravault D."/>
            <person name="Newton H."/>
            <person name="Sansom F."/>
            <person name="Jarraud S."/>
            <person name="Zidane N."/>
            <person name="Ma L."/>
            <person name="Bouchier C."/>
            <person name="Etienne J."/>
            <person name="Hartland E."/>
            <person name="Buchrieser C."/>
        </authorList>
    </citation>
    <scope>NUCLEOTIDE SEQUENCE [LARGE SCALE GENOMIC DNA]</scope>
    <source>
        <strain evidence="1 2">NSW150</strain>
    </source>
</reference>
<dbReference type="EMBL" id="FN650140">
    <property type="protein sequence ID" value="CBJ12061.1"/>
    <property type="molecule type" value="Genomic_DNA"/>
</dbReference>
<accession>D3HT19</accession>
<organism evidence="1 2">
    <name type="scientific">Legionella longbeachae serogroup 1 (strain NSW150)</name>
    <dbReference type="NCBI Taxonomy" id="661367"/>
    <lineage>
        <taxon>Bacteria</taxon>
        <taxon>Pseudomonadati</taxon>
        <taxon>Pseudomonadota</taxon>
        <taxon>Gammaproteobacteria</taxon>
        <taxon>Legionellales</taxon>
        <taxon>Legionellaceae</taxon>
        <taxon>Legionella</taxon>
    </lineage>
</organism>
<dbReference type="GeneID" id="40925904"/>
<evidence type="ECO:0000313" key="1">
    <source>
        <dbReference type="EMBL" id="CBJ12061.1"/>
    </source>
</evidence>
<keyword evidence="2" id="KW-1185">Reference proteome</keyword>
<dbReference type="HOGENOM" id="CLU_2880364_0_0_6"/>